<dbReference type="InterPro" id="IPR029016">
    <property type="entry name" value="GAF-like_dom_sf"/>
</dbReference>
<dbReference type="InterPro" id="IPR027417">
    <property type="entry name" value="P-loop_NTPase"/>
</dbReference>
<evidence type="ECO:0000256" key="2">
    <source>
        <dbReference type="ARBA" id="ARBA00022840"/>
    </source>
</evidence>
<protein>
    <recommendedName>
        <fullName evidence="6">Sigma-54 factor interaction domain-containing protein</fullName>
    </recommendedName>
</protein>
<dbReference type="Gene3D" id="3.30.450.40">
    <property type="match status" value="1"/>
</dbReference>
<dbReference type="SUPFAM" id="SSF55781">
    <property type="entry name" value="GAF domain-like"/>
    <property type="match status" value="1"/>
</dbReference>
<evidence type="ECO:0000256" key="4">
    <source>
        <dbReference type="ARBA" id="ARBA00023125"/>
    </source>
</evidence>
<dbReference type="PANTHER" id="PTHR32071:SF57">
    <property type="entry name" value="C4-DICARBOXYLATE TRANSPORT TRANSCRIPTIONAL REGULATORY PROTEIN DCTD"/>
    <property type="match status" value="1"/>
</dbReference>
<evidence type="ECO:0000256" key="5">
    <source>
        <dbReference type="ARBA" id="ARBA00023163"/>
    </source>
</evidence>
<gene>
    <name evidence="7" type="ORF">DSCA_50550</name>
</gene>
<dbReference type="InterPro" id="IPR058031">
    <property type="entry name" value="AAA_lid_NorR"/>
</dbReference>
<accession>A0A5K7YRZ3</accession>
<dbReference type="PROSITE" id="PS00675">
    <property type="entry name" value="SIGMA54_INTERACT_1"/>
    <property type="match status" value="1"/>
</dbReference>
<dbReference type="SMART" id="SM00382">
    <property type="entry name" value="AAA"/>
    <property type="match status" value="1"/>
</dbReference>
<dbReference type="InterPro" id="IPR003593">
    <property type="entry name" value="AAA+_ATPase"/>
</dbReference>
<dbReference type="SUPFAM" id="SSF46689">
    <property type="entry name" value="Homeodomain-like"/>
    <property type="match status" value="1"/>
</dbReference>
<dbReference type="InterPro" id="IPR011990">
    <property type="entry name" value="TPR-like_helical_dom_sf"/>
</dbReference>
<proteinExistence type="predicted"/>
<dbReference type="CDD" id="cd00009">
    <property type="entry name" value="AAA"/>
    <property type="match status" value="1"/>
</dbReference>
<dbReference type="KEGG" id="dalk:DSCA_50550"/>
<keyword evidence="1" id="KW-0547">Nucleotide-binding</keyword>
<dbReference type="InterPro" id="IPR003018">
    <property type="entry name" value="GAF"/>
</dbReference>
<sequence>MKKVSEELIDFIDNKEMSGTSKCMTIANISHHAQYCHKPEYLLDAAARCGEIGATEAATAYYLLILENSDETKLPINEEYRETYAKAALGIVSSHGHKIPLERQRSFLSRAIGYLKGQDTEDSLCRLELRLAQVAKGEGLYEEAETLNNRAWDRAKKLNDEGFLREAALFTSDFLFWQGRIIEAVTRYEEAVGDLEKLPIDAQTLLGCATLGWCYGISGQTARGISLIESVQKKAKEHDLSNVIRYADIMSVLTLFDSGRIKEAEIILNHFFTTPEEDLGNYELWAGYASKAFILYHKNEVEGCFEYQVKAYEKSKDIGWFHHRGPWNFEYMEWLEERGFLHPEMNYNSEIKRLINWPDIYMKGVGLKYQARRMIKDKKDIRSVLAVIEESIALLTESGARIELSHAQVLKAQICLKTGKSTEASLLLNEAWLVFSGINPELFPEHLLPYIEENQTEEFLLGIISEVGHTIGTVQDHNQLLERIINLVLKLTKAGRGGIFLKGEDDILRLMAGRNLDISHLNSEEFSSSYQMVKSVFKNGIEKIKKDGPLFHEERKGWQMAYPVNHHEALLGVIYLDNNLIFGAPTKECLFAMKIIAGQLAIALKNAEAYREIARLKERLEDETLFYRKEFEAQPFAGEIVGESTSIQKVLSQIQKVGPTDSTVLILGETGVGKELVAKAIHRSSNRRTGPFIPINSAALDPGLIASELFGHEKGAFTGASKQRRGRFELADGGTLFLDDIDTLSLDIQAKILRAIQEKQFERVGGDKAIFSDFRLLAATNQDLEAMIKNGRFRQDLYFRLNVFPIKIPPLRKRKEDIPILSMYFLNELNRKFGRNIKGLTKQQVSQLTDYRWVGNIRELKHVIERAIILSDGKKIKLPILESDANEETDADDNVILPMQDMERQHILRALKASGGRVSGVQGAAAKLEMKPPTLYAKIRKLGIKKNYSG</sequence>
<dbReference type="InterPro" id="IPR009057">
    <property type="entry name" value="Homeodomain-like_sf"/>
</dbReference>
<dbReference type="EMBL" id="AP021874">
    <property type="protein sequence ID" value="BBO71125.1"/>
    <property type="molecule type" value="Genomic_DNA"/>
</dbReference>
<evidence type="ECO:0000313" key="7">
    <source>
        <dbReference type="EMBL" id="BBO71125.1"/>
    </source>
</evidence>
<dbReference type="Proteomes" id="UP000427906">
    <property type="component" value="Chromosome"/>
</dbReference>
<dbReference type="Gene3D" id="1.10.10.60">
    <property type="entry name" value="Homeodomain-like"/>
    <property type="match status" value="1"/>
</dbReference>
<keyword evidence="4" id="KW-0238">DNA-binding</keyword>
<evidence type="ECO:0000256" key="1">
    <source>
        <dbReference type="ARBA" id="ARBA00022741"/>
    </source>
</evidence>
<dbReference type="Pfam" id="PF00158">
    <property type="entry name" value="Sigma54_activat"/>
    <property type="match status" value="1"/>
</dbReference>
<keyword evidence="5" id="KW-0804">Transcription</keyword>
<dbReference type="Pfam" id="PF25601">
    <property type="entry name" value="AAA_lid_14"/>
    <property type="match status" value="1"/>
</dbReference>
<dbReference type="RefSeq" id="WP_155319006.1">
    <property type="nucleotide sequence ID" value="NZ_AP021874.1"/>
</dbReference>
<keyword evidence="3" id="KW-0805">Transcription regulation</keyword>
<organism evidence="7 8">
    <name type="scientific">Desulfosarcina alkanivorans</name>
    <dbReference type="NCBI Taxonomy" id="571177"/>
    <lineage>
        <taxon>Bacteria</taxon>
        <taxon>Pseudomonadati</taxon>
        <taxon>Thermodesulfobacteriota</taxon>
        <taxon>Desulfobacteria</taxon>
        <taxon>Desulfobacterales</taxon>
        <taxon>Desulfosarcinaceae</taxon>
        <taxon>Desulfosarcina</taxon>
    </lineage>
</organism>
<dbReference type="Gene3D" id="1.10.8.60">
    <property type="match status" value="1"/>
</dbReference>
<dbReference type="PROSITE" id="PS50045">
    <property type="entry name" value="SIGMA54_INTERACT_4"/>
    <property type="match status" value="1"/>
</dbReference>
<evidence type="ECO:0000313" key="8">
    <source>
        <dbReference type="Proteomes" id="UP000427906"/>
    </source>
</evidence>
<dbReference type="GO" id="GO:0006355">
    <property type="term" value="P:regulation of DNA-templated transcription"/>
    <property type="evidence" value="ECO:0007669"/>
    <property type="project" value="InterPro"/>
</dbReference>
<dbReference type="GO" id="GO:0005524">
    <property type="term" value="F:ATP binding"/>
    <property type="evidence" value="ECO:0007669"/>
    <property type="project" value="UniProtKB-KW"/>
</dbReference>
<dbReference type="GO" id="GO:0003677">
    <property type="term" value="F:DNA binding"/>
    <property type="evidence" value="ECO:0007669"/>
    <property type="project" value="UniProtKB-KW"/>
</dbReference>
<name>A0A5K7YRZ3_9BACT</name>
<dbReference type="InterPro" id="IPR025662">
    <property type="entry name" value="Sigma_54_int_dom_ATP-bd_1"/>
</dbReference>
<dbReference type="FunFam" id="3.40.50.300:FF:000006">
    <property type="entry name" value="DNA-binding transcriptional regulator NtrC"/>
    <property type="match status" value="1"/>
</dbReference>
<keyword evidence="8" id="KW-1185">Reference proteome</keyword>
<dbReference type="OrthoDB" id="5465448at2"/>
<dbReference type="SUPFAM" id="SSF52540">
    <property type="entry name" value="P-loop containing nucleoside triphosphate hydrolases"/>
    <property type="match status" value="1"/>
</dbReference>
<dbReference type="SUPFAM" id="SSF48452">
    <property type="entry name" value="TPR-like"/>
    <property type="match status" value="1"/>
</dbReference>
<dbReference type="Gene3D" id="3.40.50.300">
    <property type="entry name" value="P-loop containing nucleotide triphosphate hydrolases"/>
    <property type="match status" value="1"/>
</dbReference>
<feature type="domain" description="Sigma-54 factor interaction" evidence="6">
    <location>
        <begin position="640"/>
        <end position="869"/>
    </location>
</feature>
<evidence type="ECO:0000259" key="6">
    <source>
        <dbReference type="PROSITE" id="PS50045"/>
    </source>
</evidence>
<dbReference type="PANTHER" id="PTHR32071">
    <property type="entry name" value="TRANSCRIPTIONAL REGULATORY PROTEIN"/>
    <property type="match status" value="1"/>
</dbReference>
<dbReference type="AlphaFoldDB" id="A0A5K7YRZ3"/>
<dbReference type="InterPro" id="IPR002078">
    <property type="entry name" value="Sigma_54_int"/>
</dbReference>
<evidence type="ECO:0000256" key="3">
    <source>
        <dbReference type="ARBA" id="ARBA00023015"/>
    </source>
</evidence>
<reference evidence="7 8" key="1">
    <citation type="submission" date="2019-11" db="EMBL/GenBank/DDBJ databases">
        <title>Comparative genomics of hydrocarbon-degrading Desulfosarcina strains.</title>
        <authorList>
            <person name="Watanabe M."/>
            <person name="Kojima H."/>
            <person name="Fukui M."/>
        </authorList>
    </citation>
    <scope>NUCLEOTIDE SEQUENCE [LARGE SCALE GENOMIC DNA]</scope>
    <source>
        <strain evidence="7 8">PL12</strain>
    </source>
</reference>
<dbReference type="SMART" id="SM00065">
    <property type="entry name" value="GAF"/>
    <property type="match status" value="1"/>
</dbReference>
<keyword evidence="2" id="KW-0067">ATP-binding</keyword>